<evidence type="ECO:0000259" key="1">
    <source>
        <dbReference type="Pfam" id="PF12973"/>
    </source>
</evidence>
<dbReference type="Pfam" id="PF12973">
    <property type="entry name" value="Cupin_7"/>
    <property type="match status" value="1"/>
</dbReference>
<dbReference type="Gene3D" id="2.60.120.10">
    <property type="entry name" value="Jelly Rolls"/>
    <property type="match status" value="1"/>
</dbReference>
<dbReference type="InterPro" id="IPR025979">
    <property type="entry name" value="ChrR-like_cupin_dom"/>
</dbReference>
<feature type="domain" description="ChrR-like cupin" evidence="1">
    <location>
        <begin position="10"/>
        <end position="111"/>
    </location>
</feature>
<accession>A0A501WUC6</accession>
<dbReference type="InterPro" id="IPR014710">
    <property type="entry name" value="RmlC-like_jellyroll"/>
</dbReference>
<reference evidence="2 3" key="1">
    <citation type="submission" date="2019-06" db="EMBL/GenBank/DDBJ databases">
        <title>A novel bacterium of genus Amaricoccus, isolated from marine sediment.</title>
        <authorList>
            <person name="Huang H."/>
            <person name="Mo K."/>
            <person name="Hu Y."/>
        </authorList>
    </citation>
    <scope>NUCLEOTIDE SEQUENCE [LARGE SCALE GENOMIC DNA]</scope>
    <source>
        <strain evidence="2 3">HB172011</strain>
    </source>
</reference>
<dbReference type="Proteomes" id="UP000319255">
    <property type="component" value="Unassembled WGS sequence"/>
</dbReference>
<dbReference type="RefSeq" id="WP_140454008.1">
    <property type="nucleotide sequence ID" value="NZ_VFRP01000008.1"/>
</dbReference>
<proteinExistence type="predicted"/>
<dbReference type="CDD" id="cd20303">
    <property type="entry name" value="cupin_ChrR_1"/>
    <property type="match status" value="1"/>
</dbReference>
<dbReference type="AlphaFoldDB" id="A0A501WUC6"/>
<evidence type="ECO:0000313" key="2">
    <source>
        <dbReference type="EMBL" id="TPE50977.1"/>
    </source>
</evidence>
<keyword evidence="3" id="KW-1185">Reference proteome</keyword>
<dbReference type="InterPro" id="IPR011051">
    <property type="entry name" value="RmlC_Cupin_sf"/>
</dbReference>
<evidence type="ECO:0000313" key="3">
    <source>
        <dbReference type="Proteomes" id="UP000319255"/>
    </source>
</evidence>
<sequence length="224" mass="24548">MRLNDDLNVRAVVHARNLDWIPSPTKGVDRRMLFRIGEEKARATSIVRYAPDSHFPRHTHTGGEEFLVLDGVFQDESGDFPEGSYVRNPPGTGHAPGSDGGCVIFVKLWQFRAEDEARTVRRPGEGEPAALRPGVAASTVLFDDGHERVMLEDWRPGAEVGIANPRGLELLVLSGSFSDGTGTFERWSWLRLPAGTDLAAVTGAEGARVWYKSAPLLLEGVVLF</sequence>
<dbReference type="SUPFAM" id="SSF51182">
    <property type="entry name" value="RmlC-like cupins"/>
    <property type="match status" value="2"/>
</dbReference>
<gene>
    <name evidence="2" type="ORF">FJM51_10060</name>
</gene>
<name>A0A501WUC6_9RHOB</name>
<protein>
    <submittedName>
        <fullName evidence="2">Cupin</fullName>
    </submittedName>
</protein>
<dbReference type="OrthoDB" id="9801227at2"/>
<dbReference type="EMBL" id="VFRP01000008">
    <property type="protein sequence ID" value="TPE50977.1"/>
    <property type="molecule type" value="Genomic_DNA"/>
</dbReference>
<organism evidence="2 3">
    <name type="scientific">Amaricoccus solimangrovi</name>
    <dbReference type="NCBI Taxonomy" id="2589815"/>
    <lineage>
        <taxon>Bacteria</taxon>
        <taxon>Pseudomonadati</taxon>
        <taxon>Pseudomonadota</taxon>
        <taxon>Alphaproteobacteria</taxon>
        <taxon>Rhodobacterales</taxon>
        <taxon>Paracoccaceae</taxon>
        <taxon>Amaricoccus</taxon>
    </lineage>
</organism>
<comment type="caution">
    <text evidence="2">The sequence shown here is derived from an EMBL/GenBank/DDBJ whole genome shotgun (WGS) entry which is preliminary data.</text>
</comment>